<evidence type="ECO:0000256" key="2">
    <source>
        <dbReference type="ARBA" id="ARBA00022694"/>
    </source>
</evidence>
<keyword evidence="3" id="KW-0820">tRNA-binding</keyword>
<feature type="binding site" evidence="3">
    <location>
        <position position="172"/>
    </location>
    <ligand>
        <name>ATP</name>
        <dbReference type="ChEBI" id="CHEBI:30616"/>
    </ligand>
</feature>
<dbReference type="EMBL" id="MPTO01000041">
    <property type="protein sequence ID" value="OME11217.1"/>
    <property type="molecule type" value="Genomic_DNA"/>
</dbReference>
<reference evidence="4 5" key="1">
    <citation type="submission" date="2016-10" db="EMBL/GenBank/DDBJ databases">
        <title>Paenibacillus species isolates.</title>
        <authorList>
            <person name="Beno S.M."/>
        </authorList>
    </citation>
    <scope>NUCLEOTIDE SEQUENCE [LARGE SCALE GENOMIC DNA]</scope>
    <source>
        <strain evidence="4 5">FSL H7-0918</strain>
    </source>
</reference>
<dbReference type="Gene3D" id="3.40.50.620">
    <property type="entry name" value="HUPs"/>
    <property type="match status" value="1"/>
</dbReference>
<accession>A0AB36J6B1</accession>
<proteinExistence type="inferred from homology"/>
<dbReference type="NCBIfam" id="NF010191">
    <property type="entry name" value="PRK13670.1"/>
    <property type="match status" value="1"/>
</dbReference>
<feature type="binding site" evidence="3">
    <location>
        <position position="102"/>
    </location>
    <ligand>
        <name>ATP</name>
        <dbReference type="ChEBI" id="CHEBI:30616"/>
    </ligand>
</feature>
<keyword evidence="1 3" id="KW-0436">Ligase</keyword>
<gene>
    <name evidence="3" type="primary">tmcAL</name>
    <name evidence="4" type="ORF">BSK47_29435</name>
</gene>
<dbReference type="GO" id="GO:0000049">
    <property type="term" value="F:tRNA binding"/>
    <property type="evidence" value="ECO:0007669"/>
    <property type="project" value="UniProtKB-KW"/>
</dbReference>
<name>A0AB36J6B1_9BACL</name>
<protein>
    <recommendedName>
        <fullName evidence="3">tRNA(Met) cytidine acetate ligase</fullName>
        <ecNumber evidence="3">6.3.4.-</ecNumber>
    </recommendedName>
</protein>
<comment type="function">
    <text evidence="3">Catalyzes the formation of N(4)-acetylcytidine (ac(4)C) at the wobble position of elongator tRNA(Met), using acetate and ATP as substrates. First activates an acetate ion to form acetyladenylate (Ac-AMP) and then transfers the acetyl group to tRNA to form ac(4)C34.</text>
</comment>
<keyword evidence="3" id="KW-0067">ATP-binding</keyword>
<sequence length="412" mass="45070">MTTVGIIAEYNPLHNGHVHHFTEAKRLSGAERTIIVMSGPFTQRGEPAAVSKQARTEMALHMGADLVIELPVAYAVQPAEWFAFGAVALLEATGVVDSLCFGSEAGTLGSLLPLARYLAEESSELQSEIRRRMALGASFPAAYSAAAAVAFEGTLPETESPGDAGELLRQPNNSLGLHYLIALQRLHSKIMPLTVPRTAAGFHDPLQADSSIASATAIRKLLQEGGSPAAYMPDYSVSILEREHAAGRGPLSLESFSIPLRHLLTTHTAAELRTIHDMNEGLENRILRLLPELEQFSVSGLLHALKSKRYTHTRLQRLLLHVLLNHSKKEMTPSILAEGPGYIRILGFRESGRALLKEMKQKATLPIVTRPSLCSHPQLERDLQAASAFTGAFKEPRRLDMYRDYLEPPVMV</sequence>
<comment type="caution">
    <text evidence="4">The sequence shown here is derived from an EMBL/GenBank/DDBJ whole genome shotgun (WGS) entry which is preliminary data.</text>
</comment>
<keyword evidence="3" id="KW-0547">Nucleotide-binding</keyword>
<dbReference type="GO" id="GO:0016879">
    <property type="term" value="F:ligase activity, forming carbon-nitrogen bonds"/>
    <property type="evidence" value="ECO:0007669"/>
    <property type="project" value="UniProtKB-UniRule"/>
</dbReference>
<dbReference type="SUPFAM" id="SSF52374">
    <property type="entry name" value="Nucleotidylyl transferase"/>
    <property type="match status" value="1"/>
</dbReference>
<evidence type="ECO:0000313" key="5">
    <source>
        <dbReference type="Proteomes" id="UP000187323"/>
    </source>
</evidence>
<comment type="similarity">
    <text evidence="3">Belongs to the TmcAL family.</text>
</comment>
<feature type="binding site" evidence="3">
    <location>
        <begin position="7"/>
        <end position="20"/>
    </location>
    <ligand>
        <name>ATP</name>
        <dbReference type="ChEBI" id="CHEBI:30616"/>
    </ligand>
</feature>
<dbReference type="Pfam" id="PF05636">
    <property type="entry name" value="HIGH_NTase1"/>
    <property type="match status" value="1"/>
</dbReference>
<evidence type="ECO:0000256" key="3">
    <source>
        <dbReference type="HAMAP-Rule" id="MF_01539"/>
    </source>
</evidence>
<dbReference type="HAMAP" id="MF_01539">
    <property type="entry name" value="TmcAL"/>
    <property type="match status" value="1"/>
</dbReference>
<dbReference type="EC" id="6.3.4.-" evidence="3"/>
<dbReference type="PANTHER" id="PTHR37825">
    <property type="entry name" value="TRNA(MET) CYTIDINE ACETATE LIGASE"/>
    <property type="match status" value="1"/>
</dbReference>
<dbReference type="PANTHER" id="PTHR37825:SF1">
    <property type="entry name" value="TRNA(MET) CYTIDINE ACETATE LIGASE"/>
    <property type="match status" value="1"/>
</dbReference>
<comment type="caution">
    <text evidence="3">Lacks conserved residue(s) required for the propagation of feature annotation.</text>
</comment>
<dbReference type="InterPro" id="IPR014729">
    <property type="entry name" value="Rossmann-like_a/b/a_fold"/>
</dbReference>
<evidence type="ECO:0000313" key="4">
    <source>
        <dbReference type="EMBL" id="OME11217.1"/>
    </source>
</evidence>
<keyword evidence="3" id="KW-0694">RNA-binding</keyword>
<dbReference type="GO" id="GO:0006400">
    <property type="term" value="P:tRNA modification"/>
    <property type="evidence" value="ECO:0007669"/>
    <property type="project" value="UniProtKB-UniRule"/>
</dbReference>
<dbReference type="AlphaFoldDB" id="A0AB36J6B1"/>
<dbReference type="RefSeq" id="WP_076138635.1">
    <property type="nucleotide sequence ID" value="NZ_MPTO01000041.1"/>
</dbReference>
<dbReference type="InterPro" id="IPR008513">
    <property type="entry name" value="tRNA(Met)_cyd_acetate_ligase"/>
</dbReference>
<feature type="binding site" evidence="3">
    <location>
        <position position="197"/>
    </location>
    <ligand>
        <name>ATP</name>
        <dbReference type="ChEBI" id="CHEBI:30616"/>
    </ligand>
</feature>
<comment type="catalytic activity">
    <reaction evidence="3">
        <text>cytidine(34) in elongator tRNA(Met) + acetate + ATP = N(4)-acetylcytidine(34) in elongator tRNA(Met) + AMP + diphosphate</text>
        <dbReference type="Rhea" id="RHEA:58144"/>
        <dbReference type="Rhea" id="RHEA-COMP:10693"/>
        <dbReference type="Rhea" id="RHEA-COMP:10694"/>
        <dbReference type="ChEBI" id="CHEBI:30089"/>
        <dbReference type="ChEBI" id="CHEBI:30616"/>
        <dbReference type="ChEBI" id="CHEBI:33019"/>
        <dbReference type="ChEBI" id="CHEBI:74900"/>
        <dbReference type="ChEBI" id="CHEBI:82748"/>
        <dbReference type="ChEBI" id="CHEBI:456215"/>
    </reaction>
</comment>
<dbReference type="GO" id="GO:0005737">
    <property type="term" value="C:cytoplasm"/>
    <property type="evidence" value="ECO:0007669"/>
    <property type="project" value="UniProtKB-SubCell"/>
</dbReference>
<organism evidence="4 5">
    <name type="scientific">Paenibacillus odorifer</name>
    <dbReference type="NCBI Taxonomy" id="189426"/>
    <lineage>
        <taxon>Bacteria</taxon>
        <taxon>Bacillati</taxon>
        <taxon>Bacillota</taxon>
        <taxon>Bacilli</taxon>
        <taxon>Bacillales</taxon>
        <taxon>Paenibacillaceae</taxon>
        <taxon>Paenibacillus</taxon>
    </lineage>
</organism>
<dbReference type="GO" id="GO:0005524">
    <property type="term" value="F:ATP binding"/>
    <property type="evidence" value="ECO:0007669"/>
    <property type="project" value="UniProtKB-KW"/>
</dbReference>
<dbReference type="Proteomes" id="UP000187323">
    <property type="component" value="Unassembled WGS sequence"/>
</dbReference>
<keyword evidence="3" id="KW-0963">Cytoplasm</keyword>
<comment type="subcellular location">
    <subcellularLocation>
        <location evidence="3">Cytoplasm</location>
    </subcellularLocation>
</comment>
<evidence type="ECO:0000256" key="1">
    <source>
        <dbReference type="ARBA" id="ARBA00022598"/>
    </source>
</evidence>
<keyword evidence="2 3" id="KW-0819">tRNA processing</keyword>